<name>A0A672FHC8_SALFA</name>
<organism evidence="9 10">
    <name type="scientific">Salarias fasciatus</name>
    <name type="common">Jewelled blenny</name>
    <name type="synonym">Blennius fasciatus</name>
    <dbReference type="NCBI Taxonomy" id="181472"/>
    <lineage>
        <taxon>Eukaryota</taxon>
        <taxon>Metazoa</taxon>
        <taxon>Chordata</taxon>
        <taxon>Craniata</taxon>
        <taxon>Vertebrata</taxon>
        <taxon>Euteleostomi</taxon>
        <taxon>Actinopterygii</taxon>
        <taxon>Neopterygii</taxon>
        <taxon>Teleostei</taxon>
        <taxon>Neoteleostei</taxon>
        <taxon>Acanthomorphata</taxon>
        <taxon>Ovalentaria</taxon>
        <taxon>Blenniimorphae</taxon>
        <taxon>Blenniiformes</taxon>
        <taxon>Blennioidei</taxon>
        <taxon>Blenniidae</taxon>
        <taxon>Salariinae</taxon>
        <taxon>Salarias</taxon>
    </lineage>
</organism>
<sequence>MPVYCSAYGCNNRRNAENIARGITFHKFPKEKCLRRQWELAVRREDFTATEASKLCSQHFRPPDFDRTGQIVRLREGVVPSVFNFTPLKKTVANRTSKALRRAESGPPVERQPNADHSYALPDCPALLKARLTEALARVESLERERQSARARERRAYRTVQSLLDDLKKKRLINRELKQKLDHFSDLQIDCFSRRGCEYTPQQREFALTLHLHGPKAYSYLRESLQLPLPHPHTLHRWRKWVEAEPAASSVMLDMCVSMTEACGEAPPACGEAPPACGEAPPACGEAPPACGEAPPACGEASESHGEAPAAHGEAVWSECRGEAFESRGEASAAPPGGQL</sequence>
<keyword evidence="4 5" id="KW-0238">DNA-binding</keyword>
<dbReference type="Ensembl" id="ENSSFAT00005004168.1">
    <property type="protein sequence ID" value="ENSSFAP00005003895.1"/>
    <property type="gene ID" value="ENSSFAG00005002661.1"/>
</dbReference>
<dbReference type="InterPro" id="IPR038441">
    <property type="entry name" value="THAP_Znf_sf"/>
</dbReference>
<evidence type="ECO:0000256" key="6">
    <source>
        <dbReference type="SAM" id="Coils"/>
    </source>
</evidence>
<keyword evidence="6" id="KW-0175">Coiled coil</keyword>
<dbReference type="Proteomes" id="UP000472267">
    <property type="component" value="Chromosome 4"/>
</dbReference>
<proteinExistence type="predicted"/>
<feature type="compositionally biased region" description="Basic and acidic residues" evidence="7">
    <location>
        <begin position="320"/>
        <end position="329"/>
    </location>
</feature>
<dbReference type="GeneID" id="115387388"/>
<dbReference type="InterPro" id="IPR006612">
    <property type="entry name" value="THAP_Znf"/>
</dbReference>
<reference evidence="9" key="2">
    <citation type="submission" date="2025-08" db="UniProtKB">
        <authorList>
            <consortium name="Ensembl"/>
        </authorList>
    </citation>
    <scope>IDENTIFICATION</scope>
</reference>
<reference evidence="9" key="3">
    <citation type="submission" date="2025-09" db="UniProtKB">
        <authorList>
            <consortium name="Ensembl"/>
        </authorList>
    </citation>
    <scope>IDENTIFICATION</scope>
</reference>
<keyword evidence="1" id="KW-0479">Metal-binding</keyword>
<dbReference type="RefSeq" id="XP_029945946.1">
    <property type="nucleotide sequence ID" value="XM_030090086.1"/>
</dbReference>
<dbReference type="Pfam" id="PF12017">
    <property type="entry name" value="Tnp_P_element"/>
    <property type="match status" value="1"/>
</dbReference>
<dbReference type="Gene3D" id="6.20.210.20">
    <property type="entry name" value="THAP domain"/>
    <property type="match status" value="1"/>
</dbReference>
<evidence type="ECO:0000256" key="4">
    <source>
        <dbReference type="ARBA" id="ARBA00023125"/>
    </source>
</evidence>
<dbReference type="InParanoid" id="A0A672FHC8"/>
<evidence type="ECO:0000313" key="9">
    <source>
        <dbReference type="Ensembl" id="ENSSFAP00005003895.1"/>
    </source>
</evidence>
<keyword evidence="3" id="KW-0862">Zinc</keyword>
<evidence type="ECO:0000256" key="1">
    <source>
        <dbReference type="ARBA" id="ARBA00022723"/>
    </source>
</evidence>
<evidence type="ECO:0000259" key="8">
    <source>
        <dbReference type="PROSITE" id="PS50950"/>
    </source>
</evidence>
<feature type="coiled-coil region" evidence="6">
    <location>
        <begin position="132"/>
        <end position="180"/>
    </location>
</feature>
<evidence type="ECO:0000256" key="5">
    <source>
        <dbReference type="PROSITE-ProRule" id="PRU00309"/>
    </source>
</evidence>
<evidence type="ECO:0000256" key="2">
    <source>
        <dbReference type="ARBA" id="ARBA00022771"/>
    </source>
</evidence>
<keyword evidence="2 5" id="KW-0863">Zinc-finger</keyword>
<gene>
    <name evidence="9" type="primary">LOC115387388</name>
</gene>
<feature type="domain" description="THAP-type" evidence="8">
    <location>
        <begin position="1"/>
        <end position="83"/>
    </location>
</feature>
<evidence type="ECO:0000256" key="7">
    <source>
        <dbReference type="SAM" id="MobiDB-lite"/>
    </source>
</evidence>
<dbReference type="GO" id="GO:0008270">
    <property type="term" value="F:zinc ion binding"/>
    <property type="evidence" value="ECO:0007669"/>
    <property type="project" value="UniProtKB-KW"/>
</dbReference>
<dbReference type="OrthoDB" id="7312725at2759"/>
<dbReference type="InterPro" id="IPR021896">
    <property type="entry name" value="THAP9-like_HTH"/>
</dbReference>
<dbReference type="GO" id="GO:0003677">
    <property type="term" value="F:DNA binding"/>
    <property type="evidence" value="ECO:0007669"/>
    <property type="project" value="UniProtKB-UniRule"/>
</dbReference>
<accession>A0A672FHC8</accession>
<protein>
    <submittedName>
        <fullName evidence="9">THAP domain-containing protein 6-like</fullName>
    </submittedName>
</protein>
<dbReference type="SUPFAM" id="SSF57716">
    <property type="entry name" value="Glucocorticoid receptor-like (DNA-binding domain)"/>
    <property type="match status" value="1"/>
</dbReference>
<dbReference type="SMART" id="SM00980">
    <property type="entry name" value="THAP"/>
    <property type="match status" value="1"/>
</dbReference>
<evidence type="ECO:0000313" key="10">
    <source>
        <dbReference type="Proteomes" id="UP000472267"/>
    </source>
</evidence>
<keyword evidence="10" id="KW-1185">Reference proteome</keyword>
<reference evidence="9" key="1">
    <citation type="submission" date="2019-06" db="EMBL/GenBank/DDBJ databases">
        <authorList>
            <consortium name="Wellcome Sanger Institute Data Sharing"/>
        </authorList>
    </citation>
    <scope>NUCLEOTIDE SEQUENCE [LARGE SCALE GENOMIC DNA]</scope>
</reference>
<dbReference type="PANTHER" id="PTHR47577">
    <property type="entry name" value="THAP DOMAIN-CONTAINING PROTEIN 6"/>
    <property type="match status" value="1"/>
</dbReference>
<evidence type="ECO:0000256" key="3">
    <source>
        <dbReference type="ARBA" id="ARBA00022833"/>
    </source>
</evidence>
<dbReference type="AlphaFoldDB" id="A0A672FHC8"/>
<dbReference type="OMA" id="EAVWSEC"/>
<dbReference type="Pfam" id="PF05485">
    <property type="entry name" value="THAP"/>
    <property type="match status" value="1"/>
</dbReference>
<dbReference type="PROSITE" id="PS50950">
    <property type="entry name" value="ZF_THAP"/>
    <property type="match status" value="1"/>
</dbReference>
<dbReference type="SMART" id="SM00692">
    <property type="entry name" value="DM3"/>
    <property type="match status" value="1"/>
</dbReference>
<dbReference type="PANTHER" id="PTHR47577:SF1">
    <property type="entry name" value="THAP DOMAIN-CONTAINING PROTEIN 6"/>
    <property type="match status" value="1"/>
</dbReference>
<feature type="region of interest" description="Disordered" evidence="7">
    <location>
        <begin position="297"/>
        <end position="340"/>
    </location>
</feature>